<organism evidence="2 3">
    <name type="scientific">Plasmodium vivax India VII</name>
    <dbReference type="NCBI Taxonomy" id="1077284"/>
    <lineage>
        <taxon>Eukaryota</taxon>
        <taxon>Sar</taxon>
        <taxon>Alveolata</taxon>
        <taxon>Apicomplexa</taxon>
        <taxon>Aconoidasida</taxon>
        <taxon>Haemosporida</taxon>
        <taxon>Plasmodiidae</taxon>
        <taxon>Plasmodium</taxon>
        <taxon>Plasmodium (Plasmodium)</taxon>
    </lineage>
</organism>
<dbReference type="Proteomes" id="UP000053562">
    <property type="component" value="Unassembled WGS sequence"/>
</dbReference>
<evidence type="ECO:0000313" key="2">
    <source>
        <dbReference type="EMBL" id="KMZ77010.1"/>
    </source>
</evidence>
<gene>
    <name evidence="2" type="ORF">PVIIG_06077</name>
</gene>
<feature type="region of interest" description="Disordered" evidence="1">
    <location>
        <begin position="28"/>
        <end position="69"/>
    </location>
</feature>
<dbReference type="EMBL" id="KQ234540">
    <property type="protein sequence ID" value="KMZ77010.1"/>
    <property type="molecule type" value="Genomic_DNA"/>
</dbReference>
<dbReference type="AlphaFoldDB" id="A0A0J9S2P1"/>
<evidence type="ECO:0000256" key="1">
    <source>
        <dbReference type="SAM" id="MobiDB-lite"/>
    </source>
</evidence>
<proteinExistence type="predicted"/>
<name>A0A0J9S2P1_PLAVI</name>
<sequence>MASLLIITKEIEKKNQIHVSKAIQKIAIPHVSNQGRRNMQKKHNPYDKPLTSSDPSDQDRNPYNYDVKGDEKEHLTLTLRTPKNVLYFNKNQIGFKKAVKIFKKNKSSLNDYILSCINHKRIAQDNKS</sequence>
<reference evidence="2 3" key="1">
    <citation type="submission" date="2011-08" db="EMBL/GenBank/DDBJ databases">
        <title>The Genome Sequence of Plasmodium vivax India VII.</title>
        <authorList>
            <consortium name="The Broad Institute Genome Sequencing Platform"/>
            <consortium name="The Broad Institute Genome Sequencing Center for Infectious Disease"/>
            <person name="Neafsey D."/>
            <person name="Carlton J."/>
            <person name="Barnwell J."/>
            <person name="Collins W."/>
            <person name="Escalante A."/>
            <person name="Mullikin J."/>
            <person name="Saul A."/>
            <person name="Guigo R."/>
            <person name="Camara F."/>
            <person name="Young S.K."/>
            <person name="Zeng Q."/>
            <person name="Gargeya S."/>
            <person name="Fitzgerald M."/>
            <person name="Haas B."/>
            <person name="Abouelleil A."/>
            <person name="Alvarado L."/>
            <person name="Arachchi H.M."/>
            <person name="Berlin A."/>
            <person name="Brown A."/>
            <person name="Chapman S.B."/>
            <person name="Chen Z."/>
            <person name="Dunbar C."/>
            <person name="Freedman E."/>
            <person name="Gearin G."/>
            <person name="Gellesch M."/>
            <person name="Goldberg J."/>
            <person name="Griggs A."/>
            <person name="Gujja S."/>
            <person name="Heiman D."/>
            <person name="Howarth C."/>
            <person name="Larson L."/>
            <person name="Lui A."/>
            <person name="MacDonald P.J.P."/>
            <person name="Montmayeur A."/>
            <person name="Murphy C."/>
            <person name="Neiman D."/>
            <person name="Pearson M."/>
            <person name="Priest M."/>
            <person name="Roberts A."/>
            <person name="Saif S."/>
            <person name="Shea T."/>
            <person name="Shenoy N."/>
            <person name="Sisk P."/>
            <person name="Stolte C."/>
            <person name="Sykes S."/>
            <person name="Wortman J."/>
            <person name="Nusbaum C."/>
            <person name="Birren B."/>
        </authorList>
    </citation>
    <scope>NUCLEOTIDE SEQUENCE [LARGE SCALE GENOMIC DNA]</scope>
    <source>
        <strain evidence="2 3">India VII</strain>
    </source>
</reference>
<evidence type="ECO:0000313" key="3">
    <source>
        <dbReference type="Proteomes" id="UP000053562"/>
    </source>
</evidence>
<protein>
    <submittedName>
        <fullName evidence="2">Uncharacterized protein</fullName>
    </submittedName>
</protein>
<accession>A0A0J9S2P1</accession>